<dbReference type="InterPro" id="IPR037919">
    <property type="entry name" value="OGT"/>
</dbReference>
<dbReference type="EMBL" id="KZ367611">
    <property type="protein sequence ID" value="PIO57108.1"/>
    <property type="molecule type" value="Genomic_DNA"/>
</dbReference>
<name>A0A2G9TGS6_TELCI</name>
<organism evidence="6 7">
    <name type="scientific">Teladorsagia circumcincta</name>
    <name type="common">Brown stomach worm</name>
    <name type="synonym">Ostertagia circumcincta</name>
    <dbReference type="NCBI Taxonomy" id="45464"/>
    <lineage>
        <taxon>Eukaryota</taxon>
        <taxon>Metazoa</taxon>
        <taxon>Ecdysozoa</taxon>
        <taxon>Nematoda</taxon>
        <taxon>Chromadorea</taxon>
        <taxon>Rhabditida</taxon>
        <taxon>Rhabditina</taxon>
        <taxon>Rhabditomorpha</taxon>
        <taxon>Strongyloidea</taxon>
        <taxon>Trichostrongylidae</taxon>
        <taxon>Teladorsagia</taxon>
    </lineage>
</organism>
<gene>
    <name evidence="6" type="ORF">TELCIR_21489</name>
</gene>
<evidence type="ECO:0000256" key="2">
    <source>
        <dbReference type="ARBA" id="ARBA00022679"/>
    </source>
</evidence>
<feature type="non-terminal residue" evidence="6">
    <location>
        <position position="1"/>
    </location>
</feature>
<dbReference type="InterPro" id="IPR029489">
    <property type="entry name" value="OGT/SEC/SPY_C"/>
</dbReference>
<evidence type="ECO:0000313" key="7">
    <source>
        <dbReference type="Proteomes" id="UP000230423"/>
    </source>
</evidence>
<keyword evidence="7" id="KW-1185">Reference proteome</keyword>
<evidence type="ECO:0000259" key="5">
    <source>
        <dbReference type="Pfam" id="PF13844"/>
    </source>
</evidence>
<dbReference type="Gene3D" id="3.30.720.150">
    <property type="match status" value="1"/>
</dbReference>
<evidence type="ECO:0000313" key="6">
    <source>
        <dbReference type="EMBL" id="PIO57108.1"/>
    </source>
</evidence>
<proteinExistence type="predicted"/>
<accession>A0A2G9TGS6</accession>
<protein>
    <recommendedName>
        <fullName evidence="5">O-GlcNAc transferase C-terminal domain-containing protein</fullName>
    </recommendedName>
</protein>
<dbReference type="PANTHER" id="PTHR44366:SF1">
    <property type="entry name" value="UDP-N-ACETYLGLUCOSAMINE--PEPTIDE N-ACETYLGLUCOSAMINYLTRANSFERASE 110 KDA SUBUNIT"/>
    <property type="match status" value="1"/>
</dbReference>
<dbReference type="PANTHER" id="PTHR44366">
    <property type="entry name" value="UDP-N-ACETYLGLUCOSAMINE--PEPTIDE N-ACETYLGLUCOSAMINYLTRANSFERASE 110 KDA SUBUNIT"/>
    <property type="match status" value="1"/>
</dbReference>
<feature type="domain" description="O-GlcNAc transferase C-terminal" evidence="5">
    <location>
        <begin position="1"/>
        <end position="129"/>
    </location>
</feature>
<evidence type="ECO:0000256" key="4">
    <source>
        <dbReference type="ARBA" id="ARBA00022803"/>
    </source>
</evidence>
<dbReference type="OrthoDB" id="9991317at2759"/>
<sequence>VMWLGYPGTSGAPFMDYIITDAVTSPLRLAHAYTEKLAYMPHTFFIGDHAQMLKHLTERVILKDKLAPAERDNVAVVNATNLEPLLSKADVKHTIRETEVVYGPAKEKIKTEVVVPVVEIHEYLERCDVKKAGSRTLLSASMTANMRVSPFT</sequence>
<dbReference type="GO" id="GO:0006493">
    <property type="term" value="P:protein O-linked glycosylation"/>
    <property type="evidence" value="ECO:0007669"/>
    <property type="project" value="InterPro"/>
</dbReference>
<comment type="pathway">
    <text evidence="1">Protein modification; protein glycosylation.</text>
</comment>
<reference evidence="6 7" key="1">
    <citation type="submission" date="2015-09" db="EMBL/GenBank/DDBJ databases">
        <title>Draft genome of the parasitic nematode Teladorsagia circumcincta isolate WARC Sus (inbred).</title>
        <authorList>
            <person name="Mitreva M."/>
        </authorList>
    </citation>
    <scope>NUCLEOTIDE SEQUENCE [LARGE SCALE GENOMIC DNA]</scope>
    <source>
        <strain evidence="6 7">S</strain>
    </source>
</reference>
<dbReference type="GO" id="GO:0097363">
    <property type="term" value="F:protein O-acetylglucosaminyltransferase activity"/>
    <property type="evidence" value="ECO:0007669"/>
    <property type="project" value="TreeGrafter"/>
</dbReference>
<dbReference type="Proteomes" id="UP000230423">
    <property type="component" value="Unassembled WGS sequence"/>
</dbReference>
<evidence type="ECO:0000256" key="3">
    <source>
        <dbReference type="ARBA" id="ARBA00022737"/>
    </source>
</evidence>
<keyword evidence="2" id="KW-0808">Transferase</keyword>
<evidence type="ECO:0000256" key="1">
    <source>
        <dbReference type="ARBA" id="ARBA00004922"/>
    </source>
</evidence>
<keyword evidence="3" id="KW-0677">Repeat</keyword>
<dbReference type="AlphaFoldDB" id="A0A2G9TGS6"/>
<keyword evidence="4" id="KW-0802">TPR repeat</keyword>
<dbReference type="Pfam" id="PF13844">
    <property type="entry name" value="Glyco_transf_41"/>
    <property type="match status" value="1"/>
</dbReference>